<dbReference type="SUPFAM" id="SSF81383">
    <property type="entry name" value="F-box domain"/>
    <property type="match status" value="1"/>
</dbReference>
<dbReference type="GeneID" id="96003996"/>
<feature type="compositionally biased region" description="Polar residues" evidence="5">
    <location>
        <begin position="811"/>
        <end position="824"/>
    </location>
</feature>
<evidence type="ECO:0000256" key="4">
    <source>
        <dbReference type="PROSITE-ProRule" id="PRU00221"/>
    </source>
</evidence>
<dbReference type="Proteomes" id="UP000803884">
    <property type="component" value="Unassembled WGS sequence"/>
</dbReference>
<feature type="repeat" description="WD" evidence="4">
    <location>
        <begin position="551"/>
        <end position="590"/>
    </location>
</feature>
<feature type="repeat" description="WD" evidence="4">
    <location>
        <begin position="355"/>
        <end position="394"/>
    </location>
</feature>
<dbReference type="PRINTS" id="PR00320">
    <property type="entry name" value="GPROTEINBRPT"/>
</dbReference>
<evidence type="ECO:0000256" key="3">
    <source>
        <dbReference type="ARBA" id="ARBA00022737"/>
    </source>
</evidence>
<dbReference type="Pfam" id="PF00400">
    <property type="entry name" value="WD40"/>
    <property type="match status" value="5"/>
</dbReference>
<dbReference type="SMART" id="SM00256">
    <property type="entry name" value="FBOX"/>
    <property type="match status" value="1"/>
</dbReference>
<accession>A0AB34KXY3</accession>
<feature type="compositionally biased region" description="Low complexity" evidence="5">
    <location>
        <begin position="215"/>
        <end position="224"/>
    </location>
</feature>
<feature type="compositionally biased region" description="Pro residues" evidence="5">
    <location>
        <begin position="838"/>
        <end position="851"/>
    </location>
</feature>
<evidence type="ECO:0000256" key="1">
    <source>
        <dbReference type="ARBA" id="ARBA00007968"/>
    </source>
</evidence>
<name>A0AB34KXY3_9PEZI</name>
<dbReference type="EMBL" id="JAAQHG020000006">
    <property type="protein sequence ID" value="KAL1588776.1"/>
    <property type="molecule type" value="Genomic_DNA"/>
</dbReference>
<dbReference type="InterPro" id="IPR019775">
    <property type="entry name" value="WD40_repeat_CS"/>
</dbReference>
<dbReference type="SUPFAM" id="SSF50978">
    <property type="entry name" value="WD40 repeat-like"/>
    <property type="match status" value="1"/>
</dbReference>
<dbReference type="PROSITE" id="PS50082">
    <property type="entry name" value="WD_REPEATS_2"/>
    <property type="match status" value="5"/>
</dbReference>
<dbReference type="InterPro" id="IPR036322">
    <property type="entry name" value="WD40_repeat_dom_sf"/>
</dbReference>
<feature type="region of interest" description="Disordered" evidence="5">
    <location>
        <begin position="738"/>
        <end position="760"/>
    </location>
</feature>
<evidence type="ECO:0000313" key="7">
    <source>
        <dbReference type="EMBL" id="KAL1588776.1"/>
    </source>
</evidence>
<dbReference type="PROSITE" id="PS50294">
    <property type="entry name" value="WD_REPEATS_REGION"/>
    <property type="match status" value="4"/>
</dbReference>
<dbReference type="Gene3D" id="2.130.10.10">
    <property type="entry name" value="YVTN repeat-like/Quinoprotein amine dehydrogenase"/>
    <property type="match status" value="2"/>
</dbReference>
<dbReference type="InterPro" id="IPR015943">
    <property type="entry name" value="WD40/YVTN_repeat-like_dom_sf"/>
</dbReference>
<feature type="compositionally biased region" description="Polar residues" evidence="5">
    <location>
        <begin position="639"/>
        <end position="650"/>
    </location>
</feature>
<feature type="compositionally biased region" description="Low complexity" evidence="5">
    <location>
        <begin position="742"/>
        <end position="759"/>
    </location>
</feature>
<feature type="repeat" description="WD" evidence="4">
    <location>
        <begin position="399"/>
        <end position="442"/>
    </location>
</feature>
<feature type="region of interest" description="Disordered" evidence="5">
    <location>
        <begin position="1"/>
        <end position="45"/>
    </location>
</feature>
<dbReference type="InterPro" id="IPR001810">
    <property type="entry name" value="F-box_dom"/>
</dbReference>
<dbReference type="Pfam" id="PF12937">
    <property type="entry name" value="F-box-like"/>
    <property type="match status" value="1"/>
</dbReference>
<feature type="compositionally biased region" description="Low complexity" evidence="5">
    <location>
        <begin position="852"/>
        <end position="864"/>
    </location>
</feature>
<feature type="domain" description="F-box" evidence="6">
    <location>
        <begin position="119"/>
        <end position="165"/>
    </location>
</feature>
<feature type="repeat" description="WD" evidence="4">
    <location>
        <begin position="511"/>
        <end position="550"/>
    </location>
</feature>
<organism evidence="7 8">
    <name type="scientific">Cladosporium halotolerans</name>
    <dbReference type="NCBI Taxonomy" id="1052096"/>
    <lineage>
        <taxon>Eukaryota</taxon>
        <taxon>Fungi</taxon>
        <taxon>Dikarya</taxon>
        <taxon>Ascomycota</taxon>
        <taxon>Pezizomycotina</taxon>
        <taxon>Dothideomycetes</taxon>
        <taxon>Dothideomycetidae</taxon>
        <taxon>Cladosporiales</taxon>
        <taxon>Cladosporiaceae</taxon>
        <taxon>Cladosporium</taxon>
    </lineage>
</organism>
<feature type="compositionally biased region" description="Low complexity" evidence="5">
    <location>
        <begin position="825"/>
        <end position="837"/>
    </location>
</feature>
<evidence type="ECO:0000259" key="6">
    <source>
        <dbReference type="PROSITE" id="PS50181"/>
    </source>
</evidence>
<dbReference type="RefSeq" id="XP_069231881.1">
    <property type="nucleotide sequence ID" value="XM_069371158.1"/>
</dbReference>
<reference evidence="7 8" key="1">
    <citation type="journal article" date="2020" name="Microbiol. Resour. Announc.">
        <title>Draft Genome Sequence of a Cladosporium Species Isolated from the Mesophotic Ascidian Didemnum maculosum.</title>
        <authorList>
            <person name="Gioti A."/>
            <person name="Siaperas R."/>
            <person name="Nikolaivits E."/>
            <person name="Le Goff G."/>
            <person name="Ouazzani J."/>
            <person name="Kotoulas G."/>
            <person name="Topakas E."/>
        </authorList>
    </citation>
    <scope>NUCLEOTIDE SEQUENCE [LARGE SCALE GENOMIC DNA]</scope>
    <source>
        <strain evidence="7 8">TM138-S3</strain>
    </source>
</reference>
<feature type="region of interest" description="Disordered" evidence="5">
    <location>
        <begin position="811"/>
        <end position="883"/>
    </location>
</feature>
<feature type="region of interest" description="Disordered" evidence="5">
    <location>
        <begin position="182"/>
        <end position="297"/>
    </location>
</feature>
<gene>
    <name evidence="7" type="ORF">WHR41_02552</name>
</gene>
<dbReference type="PANTHER" id="PTHR19848:SF8">
    <property type="entry name" value="F-BOX AND WD REPEAT DOMAIN CONTAINING 7"/>
    <property type="match status" value="1"/>
</dbReference>
<keyword evidence="8" id="KW-1185">Reference proteome</keyword>
<dbReference type="AlphaFoldDB" id="A0AB34KXY3"/>
<feature type="compositionally biased region" description="Low complexity" evidence="5">
    <location>
        <begin position="17"/>
        <end position="28"/>
    </location>
</feature>
<feature type="region of interest" description="Disordered" evidence="5">
    <location>
        <begin position="639"/>
        <end position="670"/>
    </location>
</feature>
<feature type="compositionally biased region" description="Polar residues" evidence="5">
    <location>
        <begin position="259"/>
        <end position="269"/>
    </location>
</feature>
<keyword evidence="3" id="KW-0677">Repeat</keyword>
<keyword evidence="2 4" id="KW-0853">WD repeat</keyword>
<dbReference type="SMART" id="SM00320">
    <property type="entry name" value="WD40"/>
    <property type="match status" value="7"/>
</dbReference>
<comment type="caution">
    <text evidence="7">The sequence shown here is derived from an EMBL/GenBank/DDBJ whole genome shotgun (WGS) entry which is preliminary data.</text>
</comment>
<proteinExistence type="inferred from homology"/>
<dbReference type="PANTHER" id="PTHR19848">
    <property type="entry name" value="WD40 REPEAT PROTEIN"/>
    <property type="match status" value="1"/>
</dbReference>
<dbReference type="CDD" id="cd00200">
    <property type="entry name" value="WD40"/>
    <property type="match status" value="1"/>
</dbReference>
<dbReference type="PROSITE" id="PS00678">
    <property type="entry name" value="WD_REPEATS_1"/>
    <property type="match status" value="2"/>
</dbReference>
<evidence type="ECO:0000256" key="2">
    <source>
        <dbReference type="ARBA" id="ARBA00022574"/>
    </source>
</evidence>
<comment type="similarity">
    <text evidence="1">Belongs to the WD repeat MET30/SCONB/SCON-2 family.</text>
</comment>
<dbReference type="PROSITE" id="PS50181">
    <property type="entry name" value="FBOX"/>
    <property type="match status" value="1"/>
</dbReference>
<dbReference type="Gene3D" id="1.20.1280.50">
    <property type="match status" value="1"/>
</dbReference>
<dbReference type="InterPro" id="IPR001680">
    <property type="entry name" value="WD40_rpt"/>
</dbReference>
<evidence type="ECO:0000256" key="5">
    <source>
        <dbReference type="SAM" id="MobiDB-lite"/>
    </source>
</evidence>
<dbReference type="InterPro" id="IPR020472">
    <property type="entry name" value="WD40_PAC1"/>
</dbReference>
<evidence type="ECO:0000313" key="8">
    <source>
        <dbReference type="Proteomes" id="UP000803884"/>
    </source>
</evidence>
<sequence length="930" mass="103196">MAHDAPVSPTRFHHDAPSPSSSLRRAPSTFDEGFSEETQSQLGSDVDMAREVKDFAASNLSLVRQLDSLSLEDRLSVMRNTAGLLSPEDQLRFVKDLLGYMPTWAKQQASAHLDSLMFFDPVAYLPYELVSIVFSHLSPKDLLSASGVDRAWREHSQDEELWRSIFRREGWHMDISKIRDYERRSREKRRRAAGRSGNAGPGLQRKDSRKRRAGEAFSEGEASAHPADANGAPSADSSAEDSSNEHMEGVEQDDVFGPETNTRQLSRATTPEAMRHSRSRRSSTDSDMSADSPFLPRTKDFKLAPTVLQGHATQDIRTGPKVSWAYMYKQRRLLEKNWDTGKYQMFRLPHQQFPEEGHDECVYTIQHAGEWLVSGSRDRTIRVWDLTTSRLRAEAQPILRGHVASVLCLQFDASPENDIIVSGGSDSWVIIWRFSTGEIIKKMTSAHTESVLNLRFDHRYIVTCSKDKTIKIWNRHTIASDAPIVPAYVVDHFDRPSEGNMIKEHTLLSTLTGHGAAVNAVMIHNDTIVSASGDRTIRAWDIQTGKCTKQYLGHTKGIACVQYDGRRIISGSSDNTVRIFDADRQAEVACLTGHSNLVRTVQARFGDLETVTDEELLDESRAADQVFYDAIASGMNPASVSRNATRNAGSSRPEHMLSTGTKIPPGGGGSRWAKIVSGSYDETIIIWKKDKDGKWVHRHRLHQDMLLRGSRPTRHRRDPAAAAQTAIPIPAHNHAITLQNAGQPGPQHQHQQNSVAQQALAQANGMATQLTAALQTSQQDPQAPVLTPAQLMSMSAQQRQLQADLHALQNANAQRSAEASSQHAPEQSSTPPVQQQQPPQPTPPTAHPPQLQPHNPNAAAAHVPGPHHHHHHPAAAAPGVHRESSNRVFKLQFDARRIVCCSQNRVIVGWDFANGDPDLKRVGAWSVETC</sequence>
<protein>
    <recommendedName>
        <fullName evidence="6">F-box domain-containing protein</fullName>
    </recommendedName>
</protein>
<dbReference type="InterPro" id="IPR036047">
    <property type="entry name" value="F-box-like_dom_sf"/>
</dbReference>
<feature type="repeat" description="WD" evidence="4">
    <location>
        <begin position="444"/>
        <end position="474"/>
    </location>
</feature>